<organism evidence="1 2">
    <name type="scientific">Avena sativa</name>
    <name type="common">Oat</name>
    <dbReference type="NCBI Taxonomy" id="4498"/>
    <lineage>
        <taxon>Eukaryota</taxon>
        <taxon>Viridiplantae</taxon>
        <taxon>Streptophyta</taxon>
        <taxon>Embryophyta</taxon>
        <taxon>Tracheophyta</taxon>
        <taxon>Spermatophyta</taxon>
        <taxon>Magnoliopsida</taxon>
        <taxon>Liliopsida</taxon>
        <taxon>Poales</taxon>
        <taxon>Poaceae</taxon>
        <taxon>BOP clade</taxon>
        <taxon>Pooideae</taxon>
        <taxon>Poodae</taxon>
        <taxon>Poeae</taxon>
        <taxon>Poeae Chloroplast Group 1 (Aveneae type)</taxon>
        <taxon>Aveninae</taxon>
        <taxon>Avena</taxon>
    </lineage>
</organism>
<evidence type="ECO:0000313" key="2">
    <source>
        <dbReference type="Proteomes" id="UP001732700"/>
    </source>
</evidence>
<reference evidence="1" key="2">
    <citation type="submission" date="2025-09" db="UniProtKB">
        <authorList>
            <consortium name="EnsemblPlants"/>
        </authorList>
    </citation>
    <scope>IDENTIFICATION</scope>
</reference>
<dbReference type="Proteomes" id="UP001732700">
    <property type="component" value="Chromosome 4A"/>
</dbReference>
<keyword evidence="2" id="KW-1185">Reference proteome</keyword>
<proteinExistence type="predicted"/>
<name>A0ACD5W7S8_AVESA</name>
<accession>A0ACD5W7S8</accession>
<protein>
    <submittedName>
        <fullName evidence="1">Uncharacterized protein</fullName>
    </submittedName>
</protein>
<evidence type="ECO:0000313" key="1">
    <source>
        <dbReference type="EnsemblPlants" id="AVESA.00010b.r2.4AG0591040.1.CDS"/>
    </source>
</evidence>
<dbReference type="EnsemblPlants" id="AVESA.00010b.r2.4AG0591040.1">
    <property type="protein sequence ID" value="AVESA.00010b.r2.4AG0591040.1.CDS"/>
    <property type="gene ID" value="AVESA.00010b.r2.4AG0591040"/>
</dbReference>
<reference evidence="1" key="1">
    <citation type="submission" date="2021-05" db="EMBL/GenBank/DDBJ databases">
        <authorList>
            <person name="Scholz U."/>
            <person name="Mascher M."/>
            <person name="Fiebig A."/>
        </authorList>
    </citation>
    <scope>NUCLEOTIDE SEQUENCE [LARGE SCALE GENOMIC DNA]</scope>
</reference>
<sequence length="524" mass="58514">MRDHRHVEASSVQLDDEKARDLNDWVVAKLWLPTLLALRLRSRLHPSDDHGLECPVLVSQSSQRNLPPPVSRTTASAVSSSTKPSLPFPQNSQPHHIFFPNPTWRRRGINILSSTSQVFSENSDPTTASGDNQPPLFRVPPTRSTTATPTTPPDSPSPPLPPSSKRRRKAGLDPGLAAAATGNSPLRALRGGGGGRASPSSAPRCSRPRHTGKEGFDPLDPAADPPHWPLTADQVNHCKAALKVFDKKLKEPVAISKEFSKLPIIRTSLQSTQKFTVARNPANRGRNRYTDILPFDETRIRLKSSTGNETLSNDYINASLIKHDDRDQTKFISTQGPLLNTFEDFWQMVFENSCPVIVMLTKFDSVKCDEYLPLSKGQGDYGRFNIKIMKQRQDDQLLLRSVKVQHNELDRVHTVLHIQHSTWPDHGVPNDSSTVRNIVKRLYYIPKEHPIVAHCSAGIGRTGAYITIHNAIERVLLGDETATDLAATVEKFRSQRPGMVQTEEQYKFCHHAIMEELKDLIKNS</sequence>